<dbReference type="AlphaFoldDB" id="A0A9P0IYN2"/>
<evidence type="ECO:0000313" key="4">
    <source>
        <dbReference type="Proteomes" id="UP001154329"/>
    </source>
</evidence>
<sequence length="127" mass="15366">MLLLLILSIHSDFSCTVYIFVSYTDNHRRCVIFVYQHERRHTRVVFIFFYSSYFSNKCKQGVCYYYFVYIIMYYVPRRAILRKFVFLLPIFFFVFVPLLSSPRDLPIWFSIHSGRPAADATVIRHYS</sequence>
<keyword evidence="2" id="KW-0732">Signal</keyword>
<dbReference type="Proteomes" id="UP001154329">
    <property type="component" value="Chromosome 2"/>
</dbReference>
<keyword evidence="1" id="KW-1133">Transmembrane helix</keyword>
<evidence type="ECO:0000256" key="1">
    <source>
        <dbReference type="SAM" id="Phobius"/>
    </source>
</evidence>
<accession>A0A9P0IYN2</accession>
<reference evidence="3" key="1">
    <citation type="submission" date="2022-02" db="EMBL/GenBank/DDBJ databases">
        <authorList>
            <person name="King R."/>
        </authorList>
    </citation>
    <scope>NUCLEOTIDE SEQUENCE</scope>
</reference>
<keyword evidence="4" id="KW-1185">Reference proteome</keyword>
<proteinExistence type="predicted"/>
<keyword evidence="1" id="KW-0812">Transmembrane</keyword>
<dbReference type="EMBL" id="OU899035">
    <property type="protein sequence ID" value="CAH1722707.1"/>
    <property type="molecule type" value="Genomic_DNA"/>
</dbReference>
<feature type="chain" id="PRO_5044229533" evidence="2">
    <location>
        <begin position="17"/>
        <end position="127"/>
    </location>
</feature>
<feature type="transmembrane region" description="Helical" evidence="1">
    <location>
        <begin position="84"/>
        <end position="100"/>
    </location>
</feature>
<organism evidence="3 4">
    <name type="scientific">Aphis gossypii</name>
    <name type="common">Cotton aphid</name>
    <dbReference type="NCBI Taxonomy" id="80765"/>
    <lineage>
        <taxon>Eukaryota</taxon>
        <taxon>Metazoa</taxon>
        <taxon>Ecdysozoa</taxon>
        <taxon>Arthropoda</taxon>
        <taxon>Hexapoda</taxon>
        <taxon>Insecta</taxon>
        <taxon>Pterygota</taxon>
        <taxon>Neoptera</taxon>
        <taxon>Paraneoptera</taxon>
        <taxon>Hemiptera</taxon>
        <taxon>Sternorrhyncha</taxon>
        <taxon>Aphidomorpha</taxon>
        <taxon>Aphidoidea</taxon>
        <taxon>Aphididae</taxon>
        <taxon>Aphidini</taxon>
        <taxon>Aphis</taxon>
        <taxon>Aphis</taxon>
    </lineage>
</organism>
<protein>
    <submittedName>
        <fullName evidence="3">Uncharacterized protein</fullName>
    </submittedName>
</protein>
<keyword evidence="1" id="KW-0472">Membrane</keyword>
<evidence type="ECO:0000256" key="2">
    <source>
        <dbReference type="SAM" id="SignalP"/>
    </source>
</evidence>
<name>A0A9P0IYN2_APHGO</name>
<feature type="signal peptide" evidence="2">
    <location>
        <begin position="1"/>
        <end position="16"/>
    </location>
</feature>
<gene>
    <name evidence="3" type="ORF">APHIGO_LOCUS4890</name>
</gene>
<evidence type="ECO:0000313" key="3">
    <source>
        <dbReference type="EMBL" id="CAH1722707.1"/>
    </source>
</evidence>
<reference evidence="3" key="2">
    <citation type="submission" date="2022-10" db="EMBL/GenBank/DDBJ databases">
        <authorList>
            <consortium name="ENA_rothamsted_submissions"/>
            <consortium name="culmorum"/>
            <person name="King R."/>
        </authorList>
    </citation>
    <scope>NUCLEOTIDE SEQUENCE</scope>
</reference>